<dbReference type="KEGG" id="tvi:Thivi_4400"/>
<dbReference type="OrthoDB" id="7554786at2"/>
<sequence length="221" mass="24502">MTELPTAPPPGYLEDAQGRLVPEKMVRPHELQRDALVRDLVGRIAGARDQMALLKRDLLADIAAHIQLVAEAYDVRITGTNGNVSLASYDGRLKVERDIAERVQIGEQIQAAEALIREILDEIADPTAKAIVDRAFRRNRKTGELSPARLIDLISVQLDDERWERAVAAIRDAIQTVGTVTYFRAYRRDQPDQPWQMIPLDFSAIAPAPPSSDAPAHDLAA</sequence>
<dbReference type="eggNOG" id="ENOG502ZBJ1">
    <property type="taxonomic scope" value="Bacteria"/>
</dbReference>
<dbReference type="STRING" id="765911.Thivi_4400"/>
<dbReference type="HOGENOM" id="CLU_086570_1_0_6"/>
<protein>
    <recommendedName>
        <fullName evidence="3">DUF3164 family protein</fullName>
    </recommendedName>
</protein>
<gene>
    <name evidence="1" type="ordered locus">Thivi_4400</name>
</gene>
<dbReference type="RefSeq" id="WP_014780579.1">
    <property type="nucleotide sequence ID" value="NC_018012.1"/>
</dbReference>
<dbReference type="InterPro" id="IPR021505">
    <property type="entry name" value="Phage_B3_Orf6"/>
</dbReference>
<accession>I3YGT5</accession>
<evidence type="ECO:0008006" key="3">
    <source>
        <dbReference type="Google" id="ProtNLM"/>
    </source>
</evidence>
<dbReference type="AlphaFoldDB" id="I3YGT5"/>
<dbReference type="Pfam" id="PF11363">
    <property type="entry name" value="DUF3164"/>
    <property type="match status" value="1"/>
</dbReference>
<proteinExistence type="predicted"/>
<keyword evidence="2" id="KW-1185">Reference proteome</keyword>
<dbReference type="EMBL" id="CP003154">
    <property type="protein sequence ID" value="AFL76203.1"/>
    <property type="molecule type" value="Genomic_DNA"/>
</dbReference>
<evidence type="ECO:0000313" key="1">
    <source>
        <dbReference type="EMBL" id="AFL76203.1"/>
    </source>
</evidence>
<name>I3YGT5_THIV6</name>
<dbReference type="Proteomes" id="UP000006062">
    <property type="component" value="Chromosome"/>
</dbReference>
<organism evidence="1 2">
    <name type="scientific">Thiocystis violascens (strain ATCC 17096 / DSM 198 / 6111)</name>
    <name type="common">Chromatium violascens</name>
    <dbReference type="NCBI Taxonomy" id="765911"/>
    <lineage>
        <taxon>Bacteria</taxon>
        <taxon>Pseudomonadati</taxon>
        <taxon>Pseudomonadota</taxon>
        <taxon>Gammaproteobacteria</taxon>
        <taxon>Chromatiales</taxon>
        <taxon>Chromatiaceae</taxon>
        <taxon>Thiocystis</taxon>
    </lineage>
</organism>
<reference evidence="1 2" key="1">
    <citation type="submission" date="2012-06" db="EMBL/GenBank/DDBJ databases">
        <title>Complete sequence of Thiocystis violascens DSM 198.</title>
        <authorList>
            <consortium name="US DOE Joint Genome Institute"/>
            <person name="Lucas S."/>
            <person name="Han J."/>
            <person name="Lapidus A."/>
            <person name="Cheng J.-F."/>
            <person name="Goodwin L."/>
            <person name="Pitluck S."/>
            <person name="Peters L."/>
            <person name="Ovchinnikova G."/>
            <person name="Teshima H."/>
            <person name="Detter J.C."/>
            <person name="Han C."/>
            <person name="Tapia R."/>
            <person name="Land M."/>
            <person name="Hauser L."/>
            <person name="Kyrpides N."/>
            <person name="Ivanova N."/>
            <person name="Pagani I."/>
            <person name="Vogl K."/>
            <person name="Liu Z."/>
            <person name="Frigaard N.-U."/>
            <person name="Bryant D."/>
            <person name="Woyke T."/>
        </authorList>
    </citation>
    <scope>NUCLEOTIDE SEQUENCE [LARGE SCALE GENOMIC DNA]</scope>
    <source>
        <strain evidence="2">ATCC 17096 / DSM 198 / 6111</strain>
    </source>
</reference>
<evidence type="ECO:0000313" key="2">
    <source>
        <dbReference type="Proteomes" id="UP000006062"/>
    </source>
</evidence>